<gene>
    <name evidence="1" type="ORF">LTR37_004911</name>
</gene>
<reference evidence="1" key="1">
    <citation type="submission" date="2023-07" db="EMBL/GenBank/DDBJ databases">
        <title>Black Yeasts Isolated from many extreme environments.</title>
        <authorList>
            <person name="Coleine C."/>
            <person name="Stajich J.E."/>
            <person name="Selbmann L."/>
        </authorList>
    </citation>
    <scope>NUCLEOTIDE SEQUENCE</scope>
    <source>
        <strain evidence="1">CCFEE 5714</strain>
    </source>
</reference>
<evidence type="ECO:0000313" key="1">
    <source>
        <dbReference type="EMBL" id="KAK3718694.1"/>
    </source>
</evidence>
<name>A0ACC3NL39_9PEZI</name>
<dbReference type="EMBL" id="JAUTXU010000030">
    <property type="protein sequence ID" value="KAK3718694.1"/>
    <property type="molecule type" value="Genomic_DNA"/>
</dbReference>
<organism evidence="1 2">
    <name type="scientific">Vermiconidia calcicola</name>
    <dbReference type="NCBI Taxonomy" id="1690605"/>
    <lineage>
        <taxon>Eukaryota</taxon>
        <taxon>Fungi</taxon>
        <taxon>Dikarya</taxon>
        <taxon>Ascomycota</taxon>
        <taxon>Pezizomycotina</taxon>
        <taxon>Dothideomycetes</taxon>
        <taxon>Dothideomycetidae</taxon>
        <taxon>Mycosphaerellales</taxon>
        <taxon>Extremaceae</taxon>
        <taxon>Vermiconidia</taxon>
    </lineage>
</organism>
<dbReference type="Proteomes" id="UP001281147">
    <property type="component" value="Unassembled WGS sequence"/>
</dbReference>
<evidence type="ECO:0000313" key="2">
    <source>
        <dbReference type="Proteomes" id="UP001281147"/>
    </source>
</evidence>
<comment type="caution">
    <text evidence="1">The sequence shown here is derived from an EMBL/GenBank/DDBJ whole genome shotgun (WGS) entry which is preliminary data.</text>
</comment>
<proteinExistence type="predicted"/>
<keyword evidence="2" id="KW-1185">Reference proteome</keyword>
<sequence>METPPDWTATALFSPSKARFQQAQARDWASVDSWLSKRYASKRLPNFERNEDTLQALLTLATLNEGADEQRSLIDRVEKAALQAHSKRLNGDAAAEADLQPLLSGLEGDDALAVLAETVVCLNSPSVDLPTMANAVVDLTAQKFAAEQQVRRAEDQIRTLRSEQSKVSKLLNDLKDDAFQPPANLLELTADWTRNSKHLKAKVAEYDERLTTLRAIPRPKIRIEHVVSQTDDLVKSQARLAELQGELDAFQSLPSDPKAARAKLETAREELRRLTRQRDELFEHLVDDG</sequence>
<protein>
    <submittedName>
        <fullName evidence="1">Uncharacterized protein</fullName>
    </submittedName>
</protein>
<accession>A0ACC3NL39</accession>